<proteinExistence type="predicted"/>
<evidence type="ECO:0000313" key="5">
    <source>
        <dbReference type="Proteomes" id="UP000760860"/>
    </source>
</evidence>
<reference evidence="4" key="1">
    <citation type="submission" date="2018-05" db="EMBL/GenBank/DDBJ databases">
        <title>Effector identification in a new, highly contiguous assembly of the strawberry crown rot pathogen Phytophthora cactorum.</title>
        <authorList>
            <person name="Armitage A.D."/>
            <person name="Nellist C.F."/>
            <person name="Bates H."/>
            <person name="Vickerstaff R.J."/>
            <person name="Harrison R.J."/>
        </authorList>
    </citation>
    <scope>NUCLEOTIDE SEQUENCE</scope>
    <source>
        <strain evidence="2">4032</strain>
        <strain evidence="3">P415</strain>
        <strain evidence="4">P421</strain>
    </source>
</reference>
<dbReference type="EMBL" id="RCMI01000340">
    <property type="protein sequence ID" value="KAG2916412.1"/>
    <property type="molecule type" value="Genomic_DNA"/>
</dbReference>
<dbReference type="Proteomes" id="UP000774804">
    <property type="component" value="Unassembled WGS sequence"/>
</dbReference>
<dbReference type="AlphaFoldDB" id="A0A8T1KT99"/>
<protein>
    <submittedName>
        <fullName evidence="4">Uncharacterized protein</fullName>
    </submittedName>
</protein>
<dbReference type="EMBL" id="RCML01000360">
    <property type="protein sequence ID" value="KAG2979512.1"/>
    <property type="molecule type" value="Genomic_DNA"/>
</dbReference>
<comment type="caution">
    <text evidence="4">The sequence shown here is derived from an EMBL/GenBank/DDBJ whole genome shotgun (WGS) entry which is preliminary data.</text>
</comment>
<evidence type="ECO:0000313" key="4">
    <source>
        <dbReference type="EMBL" id="KAG3217613.1"/>
    </source>
</evidence>
<feature type="region of interest" description="Disordered" evidence="1">
    <location>
        <begin position="64"/>
        <end position="83"/>
    </location>
</feature>
<dbReference type="EMBL" id="RCMV01000412">
    <property type="protein sequence ID" value="KAG3217613.1"/>
    <property type="molecule type" value="Genomic_DNA"/>
</dbReference>
<accession>A0A8T1KT99</accession>
<sequence>MTSPPLAKTHNCLPVVGNDSLPPSTCTLANGKPLTVDEFNSQSVAFNPARATFVTLCESIRQSLHRSHTGSESVKSPSECIAR</sequence>
<organism evidence="4 5">
    <name type="scientific">Phytophthora cactorum</name>
    <dbReference type="NCBI Taxonomy" id="29920"/>
    <lineage>
        <taxon>Eukaryota</taxon>
        <taxon>Sar</taxon>
        <taxon>Stramenopiles</taxon>
        <taxon>Oomycota</taxon>
        <taxon>Peronosporomycetes</taxon>
        <taxon>Peronosporales</taxon>
        <taxon>Peronosporaceae</taxon>
        <taxon>Phytophthora</taxon>
    </lineage>
</organism>
<dbReference type="Proteomes" id="UP000697107">
    <property type="component" value="Unassembled WGS sequence"/>
</dbReference>
<evidence type="ECO:0000313" key="2">
    <source>
        <dbReference type="EMBL" id="KAG2916412.1"/>
    </source>
</evidence>
<name>A0A8T1KT99_9STRA</name>
<evidence type="ECO:0000256" key="1">
    <source>
        <dbReference type="SAM" id="MobiDB-lite"/>
    </source>
</evidence>
<dbReference type="Proteomes" id="UP000760860">
    <property type="component" value="Unassembled WGS sequence"/>
</dbReference>
<gene>
    <name evidence="2" type="ORF">PC115_g11076</name>
    <name evidence="3" type="ORF">PC118_g11717</name>
    <name evidence="4" type="ORF">PC129_g11573</name>
</gene>
<evidence type="ECO:0000313" key="3">
    <source>
        <dbReference type="EMBL" id="KAG2979512.1"/>
    </source>
</evidence>